<dbReference type="InterPro" id="IPR018513">
    <property type="entry name" value="Cell_synthase_bac"/>
</dbReference>
<evidence type="ECO:0000256" key="14">
    <source>
        <dbReference type="ARBA" id="ARBA00033444"/>
    </source>
</evidence>
<dbReference type="UniPathway" id="UPA00694"/>
<evidence type="ECO:0000256" key="13">
    <source>
        <dbReference type="ARBA" id="ARBA00023136"/>
    </source>
</evidence>
<comment type="pathway">
    <text evidence="3 15">Glycan metabolism; bacterial cellulose biosynthesis.</text>
</comment>
<evidence type="ECO:0000256" key="12">
    <source>
        <dbReference type="ARBA" id="ARBA00022989"/>
    </source>
</evidence>
<keyword evidence="15" id="KW-0732">Signal</keyword>
<name>A0A0W7Z329_9BURK</name>
<comment type="caution">
    <text evidence="16">The sequence shown here is derived from an EMBL/GenBank/DDBJ whole genome shotgun (WGS) entry which is preliminary data.</text>
</comment>
<keyword evidence="17" id="KW-1185">Reference proteome</keyword>
<dbReference type="PRINTS" id="PR01440">
    <property type="entry name" value="CELLSNTHASEB"/>
</dbReference>
<dbReference type="AlphaFoldDB" id="A0A0W7Z329"/>
<proteinExistence type="inferred from homology"/>
<dbReference type="PANTHER" id="PTHR39083">
    <property type="entry name" value="CYCLIC DI-GMP-BINDING PROTEIN"/>
    <property type="match status" value="1"/>
</dbReference>
<feature type="chain" id="PRO_5015215023" description="Cyclic di-GMP-binding protein" evidence="15">
    <location>
        <begin position="42"/>
        <end position="773"/>
    </location>
</feature>
<dbReference type="RefSeq" id="WP_058879677.1">
    <property type="nucleotide sequence ID" value="NZ_LPXH01000021.1"/>
</dbReference>
<accession>A0A0W7Z329</accession>
<dbReference type="Proteomes" id="UP000053300">
    <property type="component" value="Unassembled WGS sequence"/>
</dbReference>
<keyword evidence="10 15" id="KW-0812">Transmembrane</keyword>
<dbReference type="Gene3D" id="2.60.120.260">
    <property type="entry name" value="Galactose-binding domain-like"/>
    <property type="match status" value="2"/>
</dbReference>
<evidence type="ECO:0000256" key="6">
    <source>
        <dbReference type="ARBA" id="ARBA00021844"/>
    </source>
</evidence>
<evidence type="ECO:0000256" key="7">
    <source>
        <dbReference type="ARBA" id="ARBA00022475"/>
    </source>
</evidence>
<dbReference type="Pfam" id="PF03170">
    <property type="entry name" value="BcsB"/>
    <property type="match status" value="1"/>
</dbReference>
<comment type="subunit">
    <text evidence="5 15">Tightly associated with the cellulose synthase catalytic subunit.</text>
</comment>
<dbReference type="EMBL" id="LPXH01000021">
    <property type="protein sequence ID" value="KUF41630.1"/>
    <property type="molecule type" value="Genomic_DNA"/>
</dbReference>
<evidence type="ECO:0000256" key="11">
    <source>
        <dbReference type="ARBA" id="ARBA00022916"/>
    </source>
</evidence>
<evidence type="ECO:0000256" key="5">
    <source>
        <dbReference type="ARBA" id="ARBA00011437"/>
    </source>
</evidence>
<evidence type="ECO:0000256" key="3">
    <source>
        <dbReference type="ARBA" id="ARBA00005186"/>
    </source>
</evidence>
<evidence type="ECO:0000256" key="15">
    <source>
        <dbReference type="RuleBase" id="RU365021"/>
    </source>
</evidence>
<keyword evidence="7 15" id="KW-1003">Cell membrane</keyword>
<dbReference type="InterPro" id="IPR003920">
    <property type="entry name" value="Cell_synth_B"/>
</dbReference>
<keyword evidence="13 15" id="KW-0472">Membrane</keyword>
<comment type="function">
    <text evidence="1 15">Binds the cellulose synthase activator, bis-(3'-5') cyclic diguanylic acid (c-di-GMP).</text>
</comment>
<reference evidence="16 17" key="1">
    <citation type="submission" date="2015-12" db="EMBL/GenBank/DDBJ databases">
        <title>Complete genome sequence of a multi-drug resistant strain Acidovorax sp. 12322-1.</title>
        <authorList>
            <person name="Ming D."/>
            <person name="Wang M."/>
            <person name="Hu S."/>
            <person name="Zhou Y."/>
            <person name="Jiang T."/>
        </authorList>
    </citation>
    <scope>NUCLEOTIDE SEQUENCE [LARGE SCALE GENOMIC DNA]</scope>
    <source>
        <strain evidence="16 17">12322-1</strain>
    </source>
</reference>
<evidence type="ECO:0000313" key="17">
    <source>
        <dbReference type="Proteomes" id="UP000053300"/>
    </source>
</evidence>
<dbReference type="PANTHER" id="PTHR39083:SF1">
    <property type="entry name" value="CYCLIC DI-GMP-BINDING PROTEIN"/>
    <property type="match status" value="1"/>
</dbReference>
<protein>
    <recommendedName>
        <fullName evidence="6 15">Cyclic di-GMP-binding protein</fullName>
    </recommendedName>
    <alternativeName>
        <fullName evidence="14 15">Cellulose synthase regulatory subunit</fullName>
    </alternativeName>
</protein>
<keyword evidence="9 15" id="KW-0973">c-di-GMP</keyword>
<comment type="subcellular location">
    <subcellularLocation>
        <location evidence="2">Cell inner membrane</location>
        <topology evidence="2">Single-pass membrane protein</topology>
    </subcellularLocation>
</comment>
<comment type="similarity">
    <text evidence="4 15">Belongs to the AcsB/BcsB family.</text>
</comment>
<dbReference type="STRING" id="225992.B5M06_14620"/>
<evidence type="ECO:0000256" key="8">
    <source>
        <dbReference type="ARBA" id="ARBA00022519"/>
    </source>
</evidence>
<gene>
    <name evidence="16" type="ORF">AS359_08630</name>
</gene>
<evidence type="ECO:0000256" key="2">
    <source>
        <dbReference type="ARBA" id="ARBA00004377"/>
    </source>
</evidence>
<dbReference type="NCBIfam" id="NF008323">
    <property type="entry name" value="PRK11114.1-1"/>
    <property type="match status" value="1"/>
</dbReference>
<feature type="signal peptide" evidence="15">
    <location>
        <begin position="1"/>
        <end position="41"/>
    </location>
</feature>
<keyword evidence="11 15" id="KW-0135">Cellulose biosynthesis</keyword>
<evidence type="ECO:0000256" key="4">
    <source>
        <dbReference type="ARBA" id="ARBA00010714"/>
    </source>
</evidence>
<evidence type="ECO:0000256" key="9">
    <source>
        <dbReference type="ARBA" id="ARBA00022636"/>
    </source>
</evidence>
<feature type="transmembrane region" description="Helical" evidence="15">
    <location>
        <begin position="741"/>
        <end position="766"/>
    </location>
</feature>
<evidence type="ECO:0000313" key="16">
    <source>
        <dbReference type="EMBL" id="KUF41630.1"/>
    </source>
</evidence>
<sequence length="773" mass="84620">MNFVQPQKHILKRPNPFINRSPVAKATLAIVASFIALSGHAQPNNPAGSTASAPAAASAPLILPTHTLNKSLFNLGLEHALTLRGTDSSGQVNFGIRQDEVVESASFHLEYTLSPALLPQLSHLQVLLNGQMVQSIGLPQAQLGKPQSIDIPIDARFFTDYNKLEIRFVGHYTLECENPGNSSLWAQVSNESRLQITLRQVKLPNNLAQLPLPFFDPRDTGKVQTHFVFSETPSLGGLKAAGVMAGWLGAKADFRSSQIQVLNNQLPNGNAIVFASAQDAPAFLKTLVKNIQEPTLQLIEHPSNSAYQLLLVMGKDAAQIETAAQALALGRVALTGDVTRIQSLELPAPRKAYDAPRWRNTEQPIQFADLVSSPQQLQVKGYALNSSITTYLRVAPDLFTWNSKNIPVHLLYRYTPTTVSADGMVSMLLNQNLANSFPLENSKKSQNRLFPKFGYENDQVSQKFYVPAEWIHASNRLDFEVQMPAQEQGSCLSTAPVEVRVELDPKSTIDLSGLPHYIAMPDLQAYAQGGFPFSRLADLRETTVVLPTAHSTAATEAYLNAIAHISGITGYPGTRFQLVNDKDSDAIGDSDVLLISDGQASSLLEKWQKQLPALVEASAQSITLSQRALGKFLDLWQGQKKAPPSSGHATFQGSGPLAAVAGFESPLHKKRSVVALMGNSAPALDLIAKNISNNVTNTRFMGDLTLLNDKDIASFRVQQTYFVGELSLAQRLWFKLHEHPVTMAILGSFLGLLLSFFIYTGLRYFARRRLEQM</sequence>
<organism evidence="16 17">
    <name type="scientific">Comamonas kerstersii</name>
    <dbReference type="NCBI Taxonomy" id="225992"/>
    <lineage>
        <taxon>Bacteria</taxon>
        <taxon>Pseudomonadati</taxon>
        <taxon>Pseudomonadota</taxon>
        <taxon>Betaproteobacteria</taxon>
        <taxon>Burkholderiales</taxon>
        <taxon>Comamonadaceae</taxon>
        <taxon>Comamonas</taxon>
    </lineage>
</organism>
<dbReference type="GO" id="GO:0005886">
    <property type="term" value="C:plasma membrane"/>
    <property type="evidence" value="ECO:0007669"/>
    <property type="project" value="UniProtKB-SubCell"/>
</dbReference>
<keyword evidence="12 15" id="KW-1133">Transmembrane helix</keyword>
<evidence type="ECO:0000256" key="1">
    <source>
        <dbReference type="ARBA" id="ARBA00002057"/>
    </source>
</evidence>
<keyword evidence="8 15" id="KW-0997">Cell inner membrane</keyword>
<evidence type="ECO:0000256" key="10">
    <source>
        <dbReference type="ARBA" id="ARBA00022692"/>
    </source>
</evidence>
<dbReference type="GO" id="GO:0030244">
    <property type="term" value="P:cellulose biosynthetic process"/>
    <property type="evidence" value="ECO:0007669"/>
    <property type="project" value="UniProtKB-KW"/>
</dbReference>
<dbReference type="GO" id="GO:0006011">
    <property type="term" value="P:UDP-alpha-D-glucose metabolic process"/>
    <property type="evidence" value="ECO:0007669"/>
    <property type="project" value="InterPro"/>
</dbReference>